<organism evidence="1">
    <name type="scientific">Oryza sativa subsp. japonica</name>
    <name type="common">Rice</name>
    <dbReference type="NCBI Taxonomy" id="39947"/>
    <lineage>
        <taxon>Eukaryota</taxon>
        <taxon>Viridiplantae</taxon>
        <taxon>Streptophyta</taxon>
        <taxon>Embryophyta</taxon>
        <taxon>Tracheophyta</taxon>
        <taxon>Spermatophyta</taxon>
        <taxon>Magnoliopsida</taxon>
        <taxon>Liliopsida</taxon>
        <taxon>Poales</taxon>
        <taxon>Poaceae</taxon>
        <taxon>BOP clade</taxon>
        <taxon>Oryzoideae</taxon>
        <taxon>Oryzeae</taxon>
        <taxon>Oryzinae</taxon>
        <taxon>Oryza</taxon>
        <taxon>Oryza sativa</taxon>
    </lineage>
</organism>
<dbReference type="Proteomes" id="UP000817658">
    <property type="component" value="Chromosome 1"/>
</dbReference>
<sequence>MVTVVCAANGDDVRVADRRSGVAAGAQRGVAMLKNKVDLHRQDQQPTERCINC</sequence>
<dbReference type="EMBL" id="AP003856">
    <property type="protein sequence ID" value="BAD53970.1"/>
    <property type="molecule type" value="Genomic_DNA"/>
</dbReference>
<protein>
    <submittedName>
        <fullName evidence="1">Uncharacterized protein</fullName>
    </submittedName>
</protein>
<proteinExistence type="predicted"/>
<name>Q5Z8B9_ORYSJ</name>
<dbReference type="AlphaFoldDB" id="Q5Z8B9"/>
<evidence type="ECO:0000313" key="1">
    <source>
        <dbReference type="EMBL" id="BAD53970.1"/>
    </source>
</evidence>
<accession>Q5Z8B9</accession>
<reference evidence="1" key="1">
    <citation type="journal article" date="2002" name="Nature">
        <title>The genome sequence and structure of rice chromosome 1.</title>
        <authorList>
            <person name="Sasaki T."/>
            <person name="Matsumoto T."/>
            <person name="Yamamoto K."/>
            <person name="Sakata K."/>
            <person name="Baba T."/>
            <person name="Katayose Y."/>
            <person name="Wu J."/>
            <person name="Niimura Y."/>
            <person name="Cheng Z."/>
            <person name="Nagamura Y."/>
            <person name="Antonio B.A."/>
            <person name="Kanamori H."/>
            <person name="Hosokawa S."/>
            <person name="Masukawa M."/>
            <person name="Arikawa K."/>
            <person name="Chiden Y."/>
            <person name="Hayashi M."/>
            <person name="Okamoto M."/>
            <person name="Ando T."/>
            <person name="Aoki H."/>
            <person name="Arita K."/>
            <person name="Hamada M."/>
            <person name="Harada C."/>
            <person name="Hijishita S."/>
            <person name="Honda M."/>
            <person name="Ichikawa Y."/>
            <person name="Idonuma A."/>
            <person name="Iijima M."/>
            <person name="Ikeda M."/>
            <person name="Ikeno M."/>
            <person name="Itoh S."/>
            <person name="Itoh T."/>
            <person name="Itoh Y."/>
            <person name="Itoh Y."/>
            <person name="Iwabuchi A."/>
            <person name="Kamiya K."/>
            <person name="Karasawa W."/>
            <person name="Katagiri S."/>
            <person name="Kikuta A."/>
            <person name="Kobayashi N."/>
            <person name="Kono I."/>
            <person name="Machita K."/>
            <person name="Maehara T."/>
            <person name="Mizuno H."/>
            <person name="Mizubayashi T."/>
            <person name="Mukai Y."/>
            <person name="Nagasaki H."/>
            <person name="Nakashima M."/>
            <person name="Nakama Y."/>
            <person name="Nakamichi Y."/>
            <person name="Nakamura M."/>
            <person name="Namiki N."/>
            <person name="Negishi M."/>
            <person name="Ohta I."/>
            <person name="Ono N."/>
            <person name="Saji S."/>
            <person name="Sakai K."/>
            <person name="Shibata M."/>
            <person name="Shimokawa T."/>
            <person name="Shomura A."/>
            <person name="Song J."/>
            <person name="Takazaki Y."/>
            <person name="Terasawa K."/>
            <person name="Tsuji K."/>
            <person name="Waki K."/>
            <person name="Yamagata H."/>
            <person name="Yamane H."/>
            <person name="Yoshiki S."/>
            <person name="Yoshihara R."/>
            <person name="Yukawa K."/>
            <person name="Zhong H."/>
            <person name="Iwama H."/>
            <person name="Endo T."/>
            <person name="Ito H."/>
            <person name="Hahn J.H."/>
            <person name="Kim H.I."/>
            <person name="Eun M.Y."/>
            <person name="Yano M."/>
            <person name="Jiang J."/>
            <person name="Gojobori T."/>
        </authorList>
    </citation>
    <scope>NUCLEOTIDE SEQUENCE [LARGE SCALE GENOMIC DNA]</scope>
</reference>
<gene>
    <name evidence="1" type="primary">P0697D09.36</name>
</gene>